<proteinExistence type="predicted"/>
<gene>
    <name evidence="1" type="ORF">NUW58_g9199</name>
</gene>
<protein>
    <submittedName>
        <fullName evidence="1">Uncharacterized protein</fullName>
    </submittedName>
</protein>
<sequence length="862" mass="93843">MEPPSKRLRLDRADDTDDEDNQDELSMTPAQFNAIQDPMYQLDKKRAKAATRLKSTFEDIFEKYGKDFDGDDDVINLYTDEIEVDNGHVQSLAKQKDGVAEDSLSSDEEARILSGRPRRRGPKSPKSPKPLIPARRTKYNPNQGPQFHSPWNEPPGLGTYRLSSLAFSSPYGAHPPFDFGRSAFGNGPIDPVWQTPDLPIQLPYHQHGSLIGLGGSQFGSIGAQPHPATKRLVSAKSFLLCDASTSSGATNGNVEEEEDEILLGGDGQDKSPFSHQRGPEKATLAAPSKAISYQSSRSTGQVPSPHETSLTKNKLHKKPNGPRKELARDGAMELTVSGIVLPTHQTAGGNVQHQAANGSHPRKRGRPKKLDSYKPATSPHEESGTETRTLQPNERRIEVVIPTMKHLFSTETDSEWATQELAVAADKNTHELGIRPGLPVNEDTETTHLNDDLHSSQSISSHDDAVSYNPFTELTEDPQKNVDSTHPIQTTEELSASKSSESQDLQESLSKQTHELIDTSISHSLLRCEKDLEIAGIEVSQESEPPQTVVDDPIGTASTDSLDEMGQKPNCDDENDEGDSGRRPSSAADVGVDGKQEAQEMCVGVMLIDEHNIEATPAPSPLLTDELCGGVVGNKPESNPTTTETAVSETVILQAMDNVPYENNHDSGDELDPPPTSTNGEEILAVSPAVTSSMTAQYPDQQLEDVPRSSGNPVSHENRISISGQDVGSRNLEYSAIHETMESDFPPDQDHLFSSHKATSFSEDEQDASNKSSFASVLVAEIDGLQLDSGRLDGQRSPSLGATDLTDQDLSVFPTSSDARFTSELIPKSRARDTNQARNNVRDRIPDQRFPNPNNSHKKTGP</sequence>
<keyword evidence="2" id="KW-1185">Reference proteome</keyword>
<accession>A0ACC1MZF1</accession>
<dbReference type="EMBL" id="JAPDGR010003178">
    <property type="protein sequence ID" value="KAJ2972367.1"/>
    <property type="molecule type" value="Genomic_DNA"/>
</dbReference>
<organism evidence="1 2">
    <name type="scientific">Xylaria curta</name>
    <dbReference type="NCBI Taxonomy" id="42375"/>
    <lineage>
        <taxon>Eukaryota</taxon>
        <taxon>Fungi</taxon>
        <taxon>Dikarya</taxon>
        <taxon>Ascomycota</taxon>
        <taxon>Pezizomycotina</taxon>
        <taxon>Sordariomycetes</taxon>
        <taxon>Xylariomycetidae</taxon>
        <taxon>Xylariales</taxon>
        <taxon>Xylariaceae</taxon>
        <taxon>Xylaria</taxon>
    </lineage>
</organism>
<evidence type="ECO:0000313" key="2">
    <source>
        <dbReference type="Proteomes" id="UP001143856"/>
    </source>
</evidence>
<name>A0ACC1MZF1_9PEZI</name>
<comment type="caution">
    <text evidence="1">The sequence shown here is derived from an EMBL/GenBank/DDBJ whole genome shotgun (WGS) entry which is preliminary data.</text>
</comment>
<dbReference type="Proteomes" id="UP001143856">
    <property type="component" value="Unassembled WGS sequence"/>
</dbReference>
<evidence type="ECO:0000313" key="1">
    <source>
        <dbReference type="EMBL" id="KAJ2972367.1"/>
    </source>
</evidence>
<reference evidence="1" key="1">
    <citation type="submission" date="2022-10" db="EMBL/GenBank/DDBJ databases">
        <title>Genome Sequence of Xylaria curta.</title>
        <authorList>
            <person name="Buettner E."/>
        </authorList>
    </citation>
    <scope>NUCLEOTIDE SEQUENCE</scope>
    <source>
        <strain evidence="1">Babe10</strain>
    </source>
</reference>